<dbReference type="PANTHER" id="PTHR44329">
    <property type="entry name" value="SERINE/THREONINE-PROTEIN KINASE TNNI3K-RELATED"/>
    <property type="match status" value="1"/>
</dbReference>
<dbReference type="Proteomes" id="UP000256970">
    <property type="component" value="Unassembled WGS sequence"/>
</dbReference>
<keyword evidence="1" id="KW-0723">Serine/threonine-protein kinase</keyword>
<dbReference type="InterPro" id="IPR008271">
    <property type="entry name" value="Ser/Thr_kinase_AS"/>
</dbReference>
<feature type="chain" id="PRO_5016963142" description="Protein kinase domain-containing protein" evidence="9">
    <location>
        <begin position="24"/>
        <end position="2183"/>
    </location>
</feature>
<evidence type="ECO:0000256" key="3">
    <source>
        <dbReference type="ARBA" id="ARBA00022741"/>
    </source>
</evidence>
<dbReference type="InterPro" id="IPR017441">
    <property type="entry name" value="Protein_kinase_ATP_BS"/>
</dbReference>
<dbReference type="InterPro" id="IPR051681">
    <property type="entry name" value="Ser/Thr_Kinases-Pseudokinases"/>
</dbReference>
<evidence type="ECO:0000256" key="7">
    <source>
        <dbReference type="SAM" id="MobiDB-lite"/>
    </source>
</evidence>
<feature type="region of interest" description="Disordered" evidence="7">
    <location>
        <begin position="1157"/>
        <end position="1212"/>
    </location>
</feature>
<dbReference type="EMBL" id="FNXT01001268">
    <property type="protein sequence ID" value="SZX76876.1"/>
    <property type="molecule type" value="Genomic_DNA"/>
</dbReference>
<dbReference type="InterPro" id="IPR001245">
    <property type="entry name" value="Ser-Thr/Tyr_kinase_cat_dom"/>
</dbReference>
<feature type="compositionally biased region" description="Low complexity" evidence="7">
    <location>
        <begin position="1988"/>
        <end position="2005"/>
    </location>
</feature>
<organism evidence="11 12">
    <name type="scientific">Tetradesmus obliquus</name>
    <name type="common">Green alga</name>
    <name type="synonym">Acutodesmus obliquus</name>
    <dbReference type="NCBI Taxonomy" id="3088"/>
    <lineage>
        <taxon>Eukaryota</taxon>
        <taxon>Viridiplantae</taxon>
        <taxon>Chlorophyta</taxon>
        <taxon>core chlorophytes</taxon>
        <taxon>Chlorophyceae</taxon>
        <taxon>CS clade</taxon>
        <taxon>Sphaeropleales</taxon>
        <taxon>Scenedesmaceae</taxon>
        <taxon>Tetradesmus</taxon>
    </lineage>
</organism>
<feature type="binding site" evidence="6">
    <location>
        <position position="1368"/>
    </location>
    <ligand>
        <name>ATP</name>
        <dbReference type="ChEBI" id="CHEBI:30616"/>
    </ligand>
</feature>
<feature type="region of interest" description="Disordered" evidence="7">
    <location>
        <begin position="2121"/>
        <end position="2183"/>
    </location>
</feature>
<keyword evidence="9" id="KW-0732">Signal</keyword>
<feature type="compositionally biased region" description="Low complexity" evidence="7">
    <location>
        <begin position="1172"/>
        <end position="1183"/>
    </location>
</feature>
<keyword evidence="5 6" id="KW-0067">ATP-binding</keyword>
<evidence type="ECO:0000256" key="9">
    <source>
        <dbReference type="SAM" id="SignalP"/>
    </source>
</evidence>
<dbReference type="InterPro" id="IPR011009">
    <property type="entry name" value="Kinase-like_dom_sf"/>
</dbReference>
<dbReference type="STRING" id="3088.A0A383WJF9"/>
<dbReference type="PROSITE" id="PS00108">
    <property type="entry name" value="PROTEIN_KINASE_ST"/>
    <property type="match status" value="1"/>
</dbReference>
<feature type="compositionally biased region" description="Low complexity" evidence="7">
    <location>
        <begin position="2149"/>
        <end position="2167"/>
    </location>
</feature>
<feature type="region of interest" description="Disordered" evidence="7">
    <location>
        <begin position="1102"/>
        <end position="1126"/>
    </location>
</feature>
<evidence type="ECO:0000313" key="12">
    <source>
        <dbReference type="Proteomes" id="UP000256970"/>
    </source>
</evidence>
<evidence type="ECO:0000259" key="10">
    <source>
        <dbReference type="PROSITE" id="PS50011"/>
    </source>
</evidence>
<keyword evidence="8" id="KW-0812">Transmembrane</keyword>
<reference evidence="11 12" key="1">
    <citation type="submission" date="2016-10" db="EMBL/GenBank/DDBJ databases">
        <authorList>
            <person name="Cai Z."/>
        </authorList>
    </citation>
    <scope>NUCLEOTIDE SEQUENCE [LARGE SCALE GENOMIC DNA]</scope>
</reference>
<feature type="signal peptide" evidence="9">
    <location>
        <begin position="1"/>
        <end position="23"/>
    </location>
</feature>
<dbReference type="GO" id="GO:0004674">
    <property type="term" value="F:protein serine/threonine kinase activity"/>
    <property type="evidence" value="ECO:0007669"/>
    <property type="project" value="UniProtKB-KW"/>
</dbReference>
<evidence type="ECO:0000256" key="4">
    <source>
        <dbReference type="ARBA" id="ARBA00022777"/>
    </source>
</evidence>
<dbReference type="SUPFAM" id="SSF56112">
    <property type="entry name" value="Protein kinase-like (PK-like)"/>
    <property type="match status" value="1"/>
</dbReference>
<accession>A0A383WJF9</accession>
<evidence type="ECO:0000256" key="2">
    <source>
        <dbReference type="ARBA" id="ARBA00022679"/>
    </source>
</evidence>
<feature type="domain" description="Protein kinase" evidence="10">
    <location>
        <begin position="1341"/>
        <end position="1811"/>
    </location>
</feature>
<feature type="transmembrane region" description="Helical" evidence="8">
    <location>
        <begin position="1041"/>
        <end position="1064"/>
    </location>
</feature>
<keyword evidence="3 6" id="KW-0547">Nucleotide-binding</keyword>
<feature type="compositionally biased region" description="Low complexity" evidence="7">
    <location>
        <begin position="2013"/>
        <end position="2024"/>
    </location>
</feature>
<keyword evidence="8" id="KW-1133">Transmembrane helix</keyword>
<evidence type="ECO:0000256" key="5">
    <source>
        <dbReference type="ARBA" id="ARBA00022840"/>
    </source>
</evidence>
<feature type="compositionally biased region" description="Polar residues" evidence="7">
    <location>
        <begin position="2168"/>
        <end position="2183"/>
    </location>
</feature>
<evidence type="ECO:0000256" key="1">
    <source>
        <dbReference type="ARBA" id="ARBA00022527"/>
    </source>
</evidence>
<keyword evidence="8" id="KW-0472">Membrane</keyword>
<dbReference type="Gene3D" id="1.10.510.10">
    <property type="entry name" value="Transferase(Phosphotransferase) domain 1"/>
    <property type="match status" value="2"/>
</dbReference>
<feature type="region of interest" description="Disordered" evidence="7">
    <location>
        <begin position="1988"/>
        <end position="2024"/>
    </location>
</feature>
<dbReference type="PROSITE" id="PS00107">
    <property type="entry name" value="PROTEIN_KINASE_ATP"/>
    <property type="match status" value="1"/>
</dbReference>
<proteinExistence type="predicted"/>
<dbReference type="Gene3D" id="3.30.200.20">
    <property type="entry name" value="Phosphorylase Kinase, domain 1"/>
    <property type="match status" value="1"/>
</dbReference>
<dbReference type="InterPro" id="IPR000719">
    <property type="entry name" value="Prot_kinase_dom"/>
</dbReference>
<dbReference type="PROSITE" id="PS50011">
    <property type="entry name" value="PROTEIN_KINASE_DOM"/>
    <property type="match status" value="1"/>
</dbReference>
<feature type="region of interest" description="Disordered" evidence="7">
    <location>
        <begin position="1815"/>
        <end position="1836"/>
    </location>
</feature>
<evidence type="ECO:0000256" key="6">
    <source>
        <dbReference type="PROSITE-ProRule" id="PRU10141"/>
    </source>
</evidence>
<dbReference type="Pfam" id="PF07714">
    <property type="entry name" value="PK_Tyr_Ser-Thr"/>
    <property type="match status" value="2"/>
</dbReference>
<keyword evidence="4" id="KW-0418">Kinase</keyword>
<evidence type="ECO:0000256" key="8">
    <source>
        <dbReference type="SAM" id="Phobius"/>
    </source>
</evidence>
<sequence length="2183" mass="219992">MRKVNTIWCLYLLLVSLFSANAGQPVPCVSSGPLSWSITQNCTLNTADVQTKGSSNVAELSLEGAVAGELSTVVLLGPPLSGITSAHISNVILQSSGVMPPSLSIQDLLQPPLLARGVPANLSNVQLVYAVPQGRHAEAVAALRGVVSDLDVQQAVASWSLNLYTDYVSYVYVSSFSSGGFSCRGCGLFLQFQGSNGPSEAADDTLQGTNYLLGVSNASFVPALLKYATIDTVRPLFVLLSSNISWGQHPLMQQQQGGSSPAAALAVGRPLVLAGQQGAATSLDLGMGVNKVSLAGQHANLTFDGLVIENLAYGDRQSGNQLSGLSLINTFNIWFFYWDRRDIRLVSNNATHVAASQREVEFLAYWQVMFSSTDPALKEEAAWLQRGPGITVWESVYTNRDLLDIKFMSRSAIAKDTWRSARQQLAPALPMKLSDPSLYSAPLKAHSAAPLTALARTDAALQGVLEALSGLSRDGLAVIAAPLLSLKPDPSSAWPPATGIVLKATKTEIVGYSVCASAPRYNSSSYAAVLPVVAAAGAGPGGSASLQWPGPLPQQRLVAGLAAADQGSQVSCHESQDSSAVHGWATEGAALERLSHSAMLDMGHAVDLFKLQPDARAGQLELHTLTLVGLAQGPAVTAAAAAASKGGSSSSRQRRMLLGAARSGSDNKQLHIYRRRLVSADSSSKGVVHFGTALRPALPPAAAAAGGDVRSQAAVLQQPLVAKCTAAVRWFAGKLLPAAAAPAAAPAAAGSGSVVAVARGPNGAVQWVGQQQPASVAVAEAADGSGGLRWVAAQQQQAAVPAGSSAPDVTAAALLPAAAVEAAAKTAVLPVIPYLPQLQQQQQQQQKPRVEPESFWVQQQQQQQTLSGRRHLLQEAAGLTQASPDVWTHLIWAVQRSSVAIGSSDAAAAVGGRVELADSQLLLPQPEFARLTAASKSSSDGSFSLPLTGADGARSFLRANASQLVDGCCLLILNYTAPGLTARNLLLAPDPDTARSMPPGYFWPYDGSEAQGMDALKGANSAAAAAAAAHSKRQTHLAPGAITGVVVGCIVGVVLLAALLGLLVRRRRQQQRQQQKQGVLEDSVGGFVPVVLGRGGGSGLDGSGMDGCSSANADSDQLHKHKHKISSSGNGALYGGGYSDGAAAAVACGPAAVHASTDSSKQAIRRAGSGTGSTPSSGTGSTTARGLQRASAAGSSSAGAGGSSSGAAAGDAPDAAAAGGAAALLSDRRWLALTSAISGKVQDIHKNRLKSALLSSQPLFGAAADCSSTAADGTSAAAAAAAAGGDSGTSSSSEQVPGSASAAAAAGAAAAADDSAVSAGAALSSSGGKQQQQSPAQSDMLQLKEVIGQGSFGIVYRATWQGVSVAVKRLQLPPGARALGAAAAGTHNSWGAGCSYTVGSMADGRTAGPGRGGKPDKHGGLLKQEHMAVQEAAIGSTMVHPNIVAVYSITLRPSTAPNPPSQGLQPCSGSSGGVLMLDQGPSSGAAAAAAAAAAVSGGTGGLQVVAGAAELLPWEMQLVMEYCDQGTLRQALDAGLLVNKATGCHLLPTVLSLAHNIACAMHYLHQEHIIHGDLKASNVLLKTCIPAMISSGSNCVSGNSAAAAVAAAAAVSAAAAGNSSSQWLSTSGSTSAAAGGSDRADAQSAAAAAGTAAVPASNAIMGVAAAAAEESSSGMHCLIKGGWVVGKVSDFGLSLCVDPGETHVSSVHAGTLTHMAPELLMHGRCSRASDVYSYGVLLWELATGGKAFAGIPKPLLGHCIVSQAMRPCWPPAMRLNPAWGGLIRLAEACWAQEPHARPTFANIVQSLNRMLKQNPTDALSPAAPSSSATLSTPGSSMLQQWHAAPAAAAAAGSGSAAVPELNPGVQPAAVNPAGQPSPSGALLANLAKYGIEPAGTAAAAAGAIAAARADAAGNPAAAMQGLQPGVAAAAAAGGAAGPKDVLQWLQGLTESHVTSSTGTFEFGDSNTMVVPMAGQQMAQPWSSDAAAAAVPLASQQQQQQLLPPAGWHPPQPSAQQQQQHSQSPQLLTQLQQLINQDIQKRQGQQQQQQQPPLDLLQKILLRENPEVEFAAAGRQQQQQPLVEQPPAAPQVDAALEPGATAAAAAAATAGQGCIERGEAAADAGAEGTGAAGAVRSAAARGGGGGGGASAAAGGAAAAGSGSHSSSGPLSGQQQQQLPFTGYL</sequence>
<keyword evidence="2" id="KW-0808">Transferase</keyword>
<dbReference type="SMART" id="SM00220">
    <property type="entry name" value="S_TKc"/>
    <property type="match status" value="1"/>
</dbReference>
<evidence type="ECO:0000313" key="11">
    <source>
        <dbReference type="EMBL" id="SZX76876.1"/>
    </source>
</evidence>
<gene>
    <name evidence="11" type="ORF">BQ4739_LOCUS17243</name>
</gene>
<name>A0A383WJF9_TETOB</name>
<dbReference type="GO" id="GO:0005524">
    <property type="term" value="F:ATP binding"/>
    <property type="evidence" value="ECO:0007669"/>
    <property type="project" value="UniProtKB-UniRule"/>
</dbReference>
<keyword evidence="12" id="KW-1185">Reference proteome</keyword>
<protein>
    <recommendedName>
        <fullName evidence="10">Protein kinase domain-containing protein</fullName>
    </recommendedName>
</protein>
<dbReference type="PANTHER" id="PTHR44329:SF214">
    <property type="entry name" value="PROTEIN KINASE DOMAIN-CONTAINING PROTEIN"/>
    <property type="match status" value="1"/>
</dbReference>